<dbReference type="InterPro" id="IPR011990">
    <property type="entry name" value="TPR-like_helical_dom_sf"/>
</dbReference>
<proteinExistence type="predicted"/>
<dbReference type="Gene3D" id="1.10.220.160">
    <property type="match status" value="1"/>
</dbReference>
<dbReference type="InterPro" id="IPR050869">
    <property type="entry name" value="H3K4_H4K5_MeTrfase"/>
</dbReference>
<dbReference type="AlphaFoldDB" id="A0AAV2PNL3"/>
<feature type="domain" description="MYND-type" evidence="5">
    <location>
        <begin position="27"/>
        <end position="60"/>
    </location>
</feature>
<dbReference type="Gene3D" id="1.25.40.10">
    <property type="entry name" value="Tetratricopeptide repeat domain"/>
    <property type="match status" value="1"/>
</dbReference>
<dbReference type="GO" id="GO:0005634">
    <property type="term" value="C:nucleus"/>
    <property type="evidence" value="ECO:0007669"/>
    <property type="project" value="TreeGrafter"/>
</dbReference>
<dbReference type="Proteomes" id="UP001497623">
    <property type="component" value="Unassembled WGS sequence"/>
</dbReference>
<keyword evidence="3" id="KW-0862">Zinc</keyword>
<dbReference type="InterPro" id="IPR046341">
    <property type="entry name" value="SET_dom_sf"/>
</dbReference>
<reference evidence="6 7" key="1">
    <citation type="submission" date="2024-05" db="EMBL/GenBank/DDBJ databases">
        <authorList>
            <person name="Wallberg A."/>
        </authorList>
    </citation>
    <scope>NUCLEOTIDE SEQUENCE [LARGE SCALE GENOMIC DNA]</scope>
</reference>
<dbReference type="GO" id="GO:0008270">
    <property type="term" value="F:zinc ion binding"/>
    <property type="evidence" value="ECO:0007669"/>
    <property type="project" value="UniProtKB-KW"/>
</dbReference>
<dbReference type="Gene3D" id="6.10.140.2220">
    <property type="match status" value="1"/>
</dbReference>
<keyword evidence="1" id="KW-0479">Metal-binding</keyword>
<evidence type="ECO:0000256" key="1">
    <source>
        <dbReference type="ARBA" id="ARBA00022723"/>
    </source>
</evidence>
<feature type="non-terminal residue" evidence="6">
    <location>
        <position position="466"/>
    </location>
</feature>
<keyword evidence="7" id="KW-1185">Reference proteome</keyword>
<comment type="caution">
    <text evidence="6">The sequence shown here is derived from an EMBL/GenBank/DDBJ whole genome shotgun (WGS) entry which is preliminary data.</text>
</comment>
<organism evidence="6 7">
    <name type="scientific">Meganyctiphanes norvegica</name>
    <name type="common">Northern krill</name>
    <name type="synonym">Thysanopoda norvegica</name>
    <dbReference type="NCBI Taxonomy" id="48144"/>
    <lineage>
        <taxon>Eukaryota</taxon>
        <taxon>Metazoa</taxon>
        <taxon>Ecdysozoa</taxon>
        <taxon>Arthropoda</taxon>
        <taxon>Crustacea</taxon>
        <taxon>Multicrustacea</taxon>
        <taxon>Malacostraca</taxon>
        <taxon>Eumalacostraca</taxon>
        <taxon>Eucarida</taxon>
        <taxon>Euphausiacea</taxon>
        <taxon>Euphausiidae</taxon>
        <taxon>Meganyctiphanes</taxon>
    </lineage>
</organism>
<dbReference type="InterPro" id="IPR002893">
    <property type="entry name" value="Znf_MYND"/>
</dbReference>
<dbReference type="Gene3D" id="1.25.40.970">
    <property type="match status" value="1"/>
</dbReference>
<gene>
    <name evidence="6" type="ORF">MNOR_LOCUS1230</name>
</gene>
<evidence type="ECO:0000259" key="5">
    <source>
        <dbReference type="PROSITE" id="PS50865"/>
    </source>
</evidence>
<dbReference type="Pfam" id="PF01753">
    <property type="entry name" value="zf-MYND"/>
    <property type="match status" value="1"/>
</dbReference>
<dbReference type="SUPFAM" id="SSF144232">
    <property type="entry name" value="HIT/MYND zinc finger-like"/>
    <property type="match status" value="1"/>
</dbReference>
<evidence type="ECO:0000313" key="7">
    <source>
        <dbReference type="Proteomes" id="UP001497623"/>
    </source>
</evidence>
<evidence type="ECO:0000256" key="3">
    <source>
        <dbReference type="ARBA" id="ARBA00022833"/>
    </source>
</evidence>
<evidence type="ECO:0000256" key="2">
    <source>
        <dbReference type="ARBA" id="ARBA00022771"/>
    </source>
</evidence>
<dbReference type="SUPFAM" id="SSF82199">
    <property type="entry name" value="SET domain"/>
    <property type="match status" value="1"/>
</dbReference>
<name>A0AAV2PNL3_MEGNR</name>
<protein>
    <recommendedName>
        <fullName evidence="5">MYND-type domain-containing protein</fullName>
    </recommendedName>
</protein>
<evidence type="ECO:0000313" key="6">
    <source>
        <dbReference type="EMBL" id="CAL4060302.1"/>
    </source>
</evidence>
<dbReference type="PROSITE" id="PS50865">
    <property type="entry name" value="ZF_MYND_2"/>
    <property type="match status" value="1"/>
</dbReference>
<dbReference type="PANTHER" id="PTHR12197">
    <property type="entry name" value="HISTONE-LYSINE N-METHYLTRANSFERASE SMYD"/>
    <property type="match status" value="1"/>
</dbReference>
<sequence length="466" mass="53487">MKTMKEGLQVMLEEQKLSNPEPDRTWGESKKLQRCTGCEYAWYCSAACQRGEWLWHKHECKCLKRVYPRRPTTSVRLMARLIFRLKEGGDKIEEAVNDNWKRKFYDLMSHYDDLKADMRRMEILTNHMGVLKDYMGEENLPDIAELMGIFGRMCVNSFGVTDSDMNSVGTGLYLSASIFDHACNPNAFATWEGIRITVRSMVDWPQGLDWSKVRISYIDVMNSNEARKKQLLRNYYFCCDCEHCANEERGTLMNSINCGNETCSVPVPLDMNLPESEPIGPCPGCGYKDFSPQTRADYYEAAQFSQQQFDEMGNRLYLDMSRAVLKLQGDLFHKLDVWHCKAMDTAFEAAVDLKKFEEAEKYGKENLEGNSFYYGSEHPTYGASMLRLGKIYVYHGKLKDGLLLIEKAQKILKVSHGPDHTLYKEELLPLMKQTESELAYMAMTGESPARNGDNDTSFKGLCRIGI</sequence>
<dbReference type="Gene3D" id="2.170.270.10">
    <property type="entry name" value="SET domain"/>
    <property type="match status" value="1"/>
</dbReference>
<dbReference type="EMBL" id="CAXKWB010000321">
    <property type="protein sequence ID" value="CAL4060302.1"/>
    <property type="molecule type" value="Genomic_DNA"/>
</dbReference>
<evidence type="ECO:0000256" key="4">
    <source>
        <dbReference type="PROSITE-ProRule" id="PRU00134"/>
    </source>
</evidence>
<accession>A0AAV2PNL3</accession>
<keyword evidence="2 4" id="KW-0863">Zinc-finger</keyword>
<dbReference type="PANTHER" id="PTHR12197:SF251">
    <property type="entry name" value="EG:BACR7C10.4 PROTEIN"/>
    <property type="match status" value="1"/>
</dbReference>